<feature type="repeat" description="ANK" evidence="3">
    <location>
        <begin position="887"/>
        <end position="919"/>
    </location>
</feature>
<dbReference type="SUPFAM" id="SSF47986">
    <property type="entry name" value="DEATH domain"/>
    <property type="match status" value="2"/>
</dbReference>
<feature type="repeat" description="ANK" evidence="3">
    <location>
        <begin position="854"/>
        <end position="886"/>
    </location>
</feature>
<name>A0A8B8AFD9_CRAVI</name>
<dbReference type="Gene3D" id="1.25.40.20">
    <property type="entry name" value="Ankyrin repeat-containing domain"/>
    <property type="match status" value="1"/>
</dbReference>
<feature type="repeat" description="ANK" evidence="3">
    <location>
        <begin position="788"/>
        <end position="820"/>
    </location>
</feature>
<evidence type="ECO:0000313" key="5">
    <source>
        <dbReference type="Proteomes" id="UP000694844"/>
    </source>
</evidence>
<dbReference type="SUPFAM" id="SSF48403">
    <property type="entry name" value="Ankyrin repeat"/>
    <property type="match status" value="1"/>
</dbReference>
<dbReference type="InterPro" id="IPR011029">
    <property type="entry name" value="DEATH-like_dom_sf"/>
</dbReference>
<dbReference type="InterPro" id="IPR001315">
    <property type="entry name" value="CARD"/>
</dbReference>
<protein>
    <submittedName>
        <fullName evidence="6">Uncharacterized protein LOC111101793</fullName>
    </submittedName>
</protein>
<sequence length="1014" mass="117055">MPVENQPLYDEDARRIKRNWTFLKTNLTQDEIRDKFMVEGIWDFPDFDKIDAEKTPEEKNEEFLKLLLRSGPRAYKLFIEALQEKHLTNIIQKLQNTQTENYSQEPFNIIPLTDVDANRIKHNWRFLKEHLLQQEIRDIFIDEGVWDIGAIEEIDAEKTPKEKNETFLKMLIQSGQRAYEIFIVALQEKCSTHIIEKLQNTSTTKDYPLLFENPIDRDIFENWQQEDELFVQTKSSRKVENMINLQNLVIIAGQSGCGKSAIAQHIALKYKRKGWNVKPVDGVEEIKEAYRIYTEKKTVFVLHDPIGKERFSEFLYTLWEKYEETLKVFLDKVKIILTCRTSILSDRKVKGLFEKKENIVIVDEEENKLGDEEKRQIFKKHNPKAEIIEIDLDEIVKTEELFPLLCKFFAKFEDGLTLFRNPIEVVKDVIRIWKRKDARKYCSLVCLILFDNICSVTVFEKNEHLFKKCLKLCGLPESSSPETVKASLELLEGYFVKKIGDTFHFYHDFVMEVTTFAFGQDYPAETIKYADIGFLRRRVRLEKCSIPDDLFIIYLRDTYITDLVKRFLNEIVGDRFLEVVLNPCLRNEKLTNLLIKSIMSDSGTILETLRKKIEFTKPVENTEVKKKFFSRLYFLDWMGDISPLTALIVFGHDKISLFCLKALRKMGTKFHTENLLPAVCCNGSKQLFRMFTREEIGIALRRTFGTYHEIHIVSAFHNYELLNELDAFGVDVNMKIGDWPYYTPLILAVANDTSENLDFNEQDQLSLRDKTVEILLGNRAMVNLCDATGGSPLFVACYKGNYNTTQLLLHIGADVNLCKENGISPLFIACKSNFINIVVLLLKYNADVNLTGRTGASPLYIACLKGHDTIVQLLLNYGACVNLRTKKGVSPLYIACECGNHNTAQILLNRGANVNLCEETGASPLFIACQNGHASTVQVLLNYNAEVNLREMENEPNPLSIACFEGHENIVKLLLNHWPDVNLCEFWGTSPFTIAKQKGHDSIVNLFLEKARLT</sequence>
<dbReference type="InterPro" id="IPR050776">
    <property type="entry name" value="Ank_Repeat/CDKN_Inhibitor"/>
</dbReference>
<dbReference type="OrthoDB" id="341259at2759"/>
<dbReference type="PROSITE" id="PS50209">
    <property type="entry name" value="CARD"/>
    <property type="match status" value="2"/>
</dbReference>
<feature type="repeat" description="ANK" evidence="3">
    <location>
        <begin position="821"/>
        <end position="853"/>
    </location>
</feature>
<dbReference type="CDD" id="cd01671">
    <property type="entry name" value="CARD"/>
    <property type="match status" value="2"/>
</dbReference>
<dbReference type="InterPro" id="IPR036770">
    <property type="entry name" value="Ankyrin_rpt-contain_sf"/>
</dbReference>
<gene>
    <name evidence="6" type="primary">LOC111101793</name>
</gene>
<evidence type="ECO:0000256" key="1">
    <source>
        <dbReference type="ARBA" id="ARBA00022737"/>
    </source>
</evidence>
<dbReference type="GeneID" id="111101793"/>
<evidence type="ECO:0000313" key="6">
    <source>
        <dbReference type="RefSeq" id="XP_022290106.1"/>
    </source>
</evidence>
<accession>A0A8B8AFD9</accession>
<evidence type="ECO:0000256" key="3">
    <source>
        <dbReference type="PROSITE-ProRule" id="PRU00023"/>
    </source>
</evidence>
<evidence type="ECO:0000259" key="4">
    <source>
        <dbReference type="PROSITE" id="PS50209"/>
    </source>
</evidence>
<keyword evidence="2 3" id="KW-0040">ANK repeat</keyword>
<dbReference type="PROSITE" id="PS50088">
    <property type="entry name" value="ANK_REPEAT"/>
    <property type="match status" value="6"/>
</dbReference>
<dbReference type="InterPro" id="IPR027417">
    <property type="entry name" value="P-loop_NTPase"/>
</dbReference>
<dbReference type="Gene3D" id="1.10.533.10">
    <property type="entry name" value="Death Domain, Fas"/>
    <property type="match status" value="2"/>
</dbReference>
<feature type="repeat" description="ANK" evidence="3">
    <location>
        <begin position="920"/>
        <end position="952"/>
    </location>
</feature>
<dbReference type="Proteomes" id="UP000694844">
    <property type="component" value="Chromosome 6"/>
</dbReference>
<dbReference type="InterPro" id="IPR002110">
    <property type="entry name" value="Ankyrin_rpt"/>
</dbReference>
<dbReference type="Pfam" id="PF12796">
    <property type="entry name" value="Ank_2"/>
    <property type="match status" value="2"/>
</dbReference>
<dbReference type="SUPFAM" id="SSF52540">
    <property type="entry name" value="P-loop containing nucleoside triphosphate hydrolases"/>
    <property type="match status" value="1"/>
</dbReference>
<keyword evidence="5" id="KW-1185">Reference proteome</keyword>
<dbReference type="RefSeq" id="XP_022290106.1">
    <property type="nucleotide sequence ID" value="XM_022434398.1"/>
</dbReference>
<dbReference type="PROSITE" id="PS50297">
    <property type="entry name" value="ANK_REP_REGION"/>
    <property type="match status" value="5"/>
</dbReference>
<feature type="domain" description="CARD" evidence="4">
    <location>
        <begin position="112"/>
        <end position="201"/>
    </location>
</feature>
<feature type="domain" description="CARD" evidence="4">
    <location>
        <begin position="8"/>
        <end position="84"/>
    </location>
</feature>
<dbReference type="InterPro" id="IPR049050">
    <property type="entry name" value="nSTAND3"/>
</dbReference>
<dbReference type="GO" id="GO:0042981">
    <property type="term" value="P:regulation of apoptotic process"/>
    <property type="evidence" value="ECO:0007669"/>
    <property type="project" value="InterPro"/>
</dbReference>
<dbReference type="SMART" id="SM00248">
    <property type="entry name" value="ANK"/>
    <property type="match status" value="8"/>
</dbReference>
<organism evidence="5 6">
    <name type="scientific">Crassostrea virginica</name>
    <name type="common">Eastern oyster</name>
    <dbReference type="NCBI Taxonomy" id="6565"/>
    <lineage>
        <taxon>Eukaryota</taxon>
        <taxon>Metazoa</taxon>
        <taxon>Spiralia</taxon>
        <taxon>Lophotrochozoa</taxon>
        <taxon>Mollusca</taxon>
        <taxon>Bivalvia</taxon>
        <taxon>Autobranchia</taxon>
        <taxon>Pteriomorphia</taxon>
        <taxon>Ostreida</taxon>
        <taxon>Ostreoidea</taxon>
        <taxon>Ostreidae</taxon>
        <taxon>Crassostrea</taxon>
    </lineage>
</organism>
<reference evidence="6" key="1">
    <citation type="submission" date="2025-08" db="UniProtKB">
        <authorList>
            <consortium name="RefSeq"/>
        </authorList>
    </citation>
    <scope>IDENTIFICATION</scope>
    <source>
        <tissue evidence="6">Whole sample</tissue>
    </source>
</reference>
<dbReference type="Pfam" id="PF00023">
    <property type="entry name" value="Ank"/>
    <property type="match status" value="1"/>
</dbReference>
<dbReference type="Pfam" id="PF00619">
    <property type="entry name" value="CARD"/>
    <property type="match status" value="2"/>
</dbReference>
<keyword evidence="1" id="KW-0677">Repeat</keyword>
<dbReference type="Pfam" id="PF20720">
    <property type="entry name" value="nSTAND3"/>
    <property type="match status" value="1"/>
</dbReference>
<dbReference type="AlphaFoldDB" id="A0A8B8AFD9"/>
<dbReference type="KEGG" id="cvn:111101793"/>
<dbReference type="PANTHER" id="PTHR24201">
    <property type="entry name" value="ANK_REP_REGION DOMAIN-CONTAINING PROTEIN"/>
    <property type="match status" value="1"/>
</dbReference>
<proteinExistence type="predicted"/>
<feature type="repeat" description="ANK" evidence="3">
    <location>
        <begin position="954"/>
        <end position="986"/>
    </location>
</feature>
<evidence type="ECO:0000256" key="2">
    <source>
        <dbReference type="ARBA" id="ARBA00023043"/>
    </source>
</evidence>